<feature type="transmembrane region" description="Helical" evidence="8">
    <location>
        <begin position="671"/>
        <end position="694"/>
    </location>
</feature>
<evidence type="ECO:0000256" key="5">
    <source>
        <dbReference type="ARBA" id="ARBA00022989"/>
    </source>
</evidence>
<dbReference type="GO" id="GO:0051033">
    <property type="term" value="F:RNA transmembrane transporter activity"/>
    <property type="evidence" value="ECO:0007669"/>
    <property type="project" value="TreeGrafter"/>
</dbReference>
<feature type="transmembrane region" description="Helical" evidence="8">
    <location>
        <begin position="476"/>
        <end position="497"/>
    </location>
</feature>
<comment type="subcellular location">
    <subcellularLocation>
        <location evidence="1">Membrane</location>
        <topology evidence="1">Multi-pass membrane protein</topology>
    </subcellularLocation>
</comment>
<dbReference type="AlphaFoldDB" id="A0A0N9K3Y5"/>
<feature type="transmembrane region" description="Helical" evidence="8">
    <location>
        <begin position="503"/>
        <end position="522"/>
    </location>
</feature>
<keyword evidence="7" id="KW-0325">Glycoprotein</keyword>
<comment type="similarity">
    <text evidence="2">Belongs to the SID1 family.</text>
</comment>
<dbReference type="GO" id="GO:0003725">
    <property type="term" value="F:double-stranded RNA binding"/>
    <property type="evidence" value="ECO:0007669"/>
    <property type="project" value="TreeGrafter"/>
</dbReference>
<feature type="transmembrane region" description="Helical" evidence="8">
    <location>
        <begin position="640"/>
        <end position="659"/>
    </location>
</feature>
<proteinExistence type="evidence at transcript level"/>
<dbReference type="OrthoDB" id="416618at2759"/>
<dbReference type="Pfam" id="PF13965">
    <property type="entry name" value="SID-1_RNA_chan"/>
    <property type="match status" value="1"/>
</dbReference>
<evidence type="ECO:0000256" key="2">
    <source>
        <dbReference type="ARBA" id="ARBA00006618"/>
    </source>
</evidence>
<evidence type="ECO:0000256" key="4">
    <source>
        <dbReference type="ARBA" id="ARBA00022729"/>
    </source>
</evidence>
<dbReference type="InterPro" id="IPR025958">
    <property type="entry name" value="SID1_TM_fam"/>
</dbReference>
<keyword evidence="6 8" id="KW-0472">Membrane</keyword>
<feature type="transmembrane region" description="Helical" evidence="8">
    <location>
        <begin position="384"/>
        <end position="404"/>
    </location>
</feature>
<evidence type="ECO:0000256" key="1">
    <source>
        <dbReference type="ARBA" id="ARBA00004141"/>
    </source>
</evidence>
<keyword evidence="4 9" id="KW-0732">Signal</keyword>
<sequence>MESRIWILLGMISTCLGSVFIDQITPKVIEPLKFELNATYQVVLSYIDIPQLQTANPFRIKTWTTSDTKTPLPILVVVQQKSQVSAWSLPLVVETSILGKSTEFVKASETLCHDFMRNIINDFDILLGHTGTLEVSQCFIISLSTSSPQNVTIHLELEEEKNFYVNLGHKYSLLVSPSEPRYVFYKFNENTSDTIVIEVDSEDDVCLIVSVQDSRCPVMDMNKDIKYEGTYQTVNLKGAITVPKRNFNEGFFLVFVARPDNFDCSEESSLLPRIMSTPVTDMKTTSNVTFTVRNGINVKQYRIGVFATLGTLVVVGLLCIILNIAFNRFGTISKTDRKTETDAPDGFPAFRRSEQIARLLSNGSLTVADFSTDPKRIKRRSFNYLSHTLSVAIFYSIPVVQLVVTYQRIVNKTGNEDMCYYNFLCAHPAFGFSDFNHIYSNIGYIVFGIIFIFAVVDRHSVIKLRVDRGIAVHYGLFHAMGLALIIEGVLSACYHICPSQSSYQFDTSFMYVMAVLCMIKLYQNRHPEINATAYTTFTVLGGAIFLAMLGILNANMFIWIIFFICYATLTVIVSLKIYFLNFVLDGLTQFKNNVEKKGFCTEALKPIRKTRFVVLLIANVVNYAMLITGFYLYTKGLTDFGTFLLGLLMGNAVIHTIFYTVMKKVIHKEKICFEAIIYGILSILCWGASGYFFLDAATLWTVTPAESRQWNQKCILIDFFDRHDVWHLLSAPALYFTFMYLMCLDDDIIDKYQTELPVF</sequence>
<feature type="transmembrane region" description="Helical" evidence="8">
    <location>
        <begin position="725"/>
        <end position="744"/>
    </location>
</feature>
<evidence type="ECO:0000256" key="3">
    <source>
        <dbReference type="ARBA" id="ARBA00022692"/>
    </source>
</evidence>
<accession>A0A0N9K3Y5</accession>
<evidence type="ECO:0000256" key="6">
    <source>
        <dbReference type="ARBA" id="ARBA00023136"/>
    </source>
</evidence>
<evidence type="ECO:0000256" key="7">
    <source>
        <dbReference type="ARBA" id="ARBA00023180"/>
    </source>
</evidence>
<keyword evidence="3 8" id="KW-0812">Transmembrane</keyword>
<dbReference type="GO" id="GO:0005764">
    <property type="term" value="C:lysosome"/>
    <property type="evidence" value="ECO:0007669"/>
    <property type="project" value="TreeGrafter"/>
</dbReference>
<feature type="signal peptide" evidence="9">
    <location>
        <begin position="1"/>
        <end position="17"/>
    </location>
</feature>
<dbReference type="PANTHER" id="PTHR12185:SF14">
    <property type="entry name" value="CHOLESTEROL UPTAKE PROTEIN 1"/>
    <property type="match status" value="1"/>
</dbReference>
<feature type="transmembrane region" description="Helical" evidence="8">
    <location>
        <begin position="534"/>
        <end position="552"/>
    </location>
</feature>
<dbReference type="PANTHER" id="PTHR12185">
    <property type="entry name" value="SID1 TRANSMEMBRANE FAMILY MEMEBER"/>
    <property type="match status" value="1"/>
</dbReference>
<evidence type="ECO:0000256" key="9">
    <source>
        <dbReference type="SAM" id="SignalP"/>
    </source>
</evidence>
<reference evidence="10" key="1">
    <citation type="submission" date="2015-04" db="EMBL/GenBank/DDBJ databases">
        <authorList>
            <person name="Syromyatnikov M.Y."/>
            <person name="Popov V.N."/>
        </authorList>
    </citation>
    <scope>NUCLEOTIDE SEQUENCE</scope>
</reference>
<evidence type="ECO:0000313" key="10">
    <source>
        <dbReference type="EMBL" id="ALG36906.1"/>
    </source>
</evidence>
<feature type="chain" id="PRO_5006036503" evidence="9">
    <location>
        <begin position="18"/>
        <end position="759"/>
    </location>
</feature>
<name>A0A0N9K3Y5_LEPDE</name>
<feature type="transmembrane region" description="Helical" evidence="8">
    <location>
        <begin position="303"/>
        <end position="326"/>
    </location>
</feature>
<evidence type="ECO:0000256" key="8">
    <source>
        <dbReference type="SAM" id="Phobius"/>
    </source>
</evidence>
<keyword evidence="5 8" id="KW-1133">Transmembrane helix</keyword>
<feature type="transmembrane region" description="Helical" evidence="8">
    <location>
        <begin position="438"/>
        <end position="456"/>
    </location>
</feature>
<protein>
    <submittedName>
        <fullName evidence="10">Sid-a protein</fullName>
    </submittedName>
</protein>
<feature type="transmembrane region" description="Helical" evidence="8">
    <location>
        <begin position="558"/>
        <end position="579"/>
    </location>
</feature>
<feature type="transmembrane region" description="Helical" evidence="8">
    <location>
        <begin position="612"/>
        <end position="634"/>
    </location>
</feature>
<dbReference type="EMBL" id="KR153284">
    <property type="protein sequence ID" value="ALG36906.1"/>
    <property type="molecule type" value="mRNA"/>
</dbReference>
<dbReference type="GO" id="GO:0005886">
    <property type="term" value="C:plasma membrane"/>
    <property type="evidence" value="ECO:0007669"/>
    <property type="project" value="TreeGrafter"/>
</dbReference>
<organism evidence="10">
    <name type="scientific">Leptinotarsa decemlineata</name>
    <name type="common">Colorado potato beetle</name>
    <name type="synonym">Doryphora decemlineata</name>
    <dbReference type="NCBI Taxonomy" id="7539"/>
    <lineage>
        <taxon>Eukaryota</taxon>
        <taxon>Metazoa</taxon>
        <taxon>Ecdysozoa</taxon>
        <taxon>Arthropoda</taxon>
        <taxon>Hexapoda</taxon>
        <taxon>Insecta</taxon>
        <taxon>Pterygota</taxon>
        <taxon>Neoptera</taxon>
        <taxon>Endopterygota</taxon>
        <taxon>Coleoptera</taxon>
        <taxon>Polyphaga</taxon>
        <taxon>Cucujiformia</taxon>
        <taxon>Chrysomeloidea</taxon>
        <taxon>Chrysomelidae</taxon>
        <taxon>Chrysomelinae</taxon>
        <taxon>Doryphorini</taxon>
        <taxon>Leptinotarsa</taxon>
    </lineage>
</organism>